<feature type="transmembrane region" description="Helical" evidence="1">
    <location>
        <begin position="21"/>
        <end position="46"/>
    </location>
</feature>
<dbReference type="OrthoDB" id="255848at2"/>
<evidence type="ECO:0000259" key="2">
    <source>
        <dbReference type="Pfam" id="PF07596"/>
    </source>
</evidence>
<protein>
    <submittedName>
        <fullName evidence="3">Type II secretion system protein G</fullName>
    </submittedName>
</protein>
<evidence type="ECO:0000313" key="3">
    <source>
        <dbReference type="EMBL" id="QDU89640.1"/>
    </source>
</evidence>
<organism evidence="3 4">
    <name type="scientific">Pirellulimonas nuda</name>
    <dbReference type="NCBI Taxonomy" id="2528009"/>
    <lineage>
        <taxon>Bacteria</taxon>
        <taxon>Pseudomonadati</taxon>
        <taxon>Planctomycetota</taxon>
        <taxon>Planctomycetia</taxon>
        <taxon>Pirellulales</taxon>
        <taxon>Lacipirellulaceae</taxon>
        <taxon>Pirellulimonas</taxon>
    </lineage>
</organism>
<sequence>MVSSRVSRRPVESIKQPPRRSGFTLVELLVVIAIIGILVALLLPAVQAAREAARRSQCTNNLKQMALALHNHHDTKGGLPAGNVMSIGNNIGSADYFTGWTREIMPFSEDAVLSSLYDPDVKITSTTDPGAKRFRETPVPLYTCPSDMPMALQTPESGVGTNIQFMTASYKGNAGRGDGFVTWYLMENLPERTRPKGTGCIWGWRGPLHAVALDNSNSLRREKFKNIVDGLSHTLLVAEAANEYEPRRPLWAYTWGNYLLGQPTAQPRTLVGDYQACVAFGEENNSQAQFTPISGRSRRACMSAWYSFHPAGMNGAMCDGSVDFLGFDMDLHVFSCLGSIAGEDGENLADQVSTGGRG</sequence>
<evidence type="ECO:0000313" key="4">
    <source>
        <dbReference type="Proteomes" id="UP000317429"/>
    </source>
</evidence>
<dbReference type="PANTHER" id="PTHR30093:SF2">
    <property type="entry name" value="TYPE II SECRETION SYSTEM PROTEIN H"/>
    <property type="match status" value="1"/>
</dbReference>
<dbReference type="Proteomes" id="UP000317429">
    <property type="component" value="Chromosome"/>
</dbReference>
<dbReference type="InterPro" id="IPR027558">
    <property type="entry name" value="Pre_pil_HX9DG_C"/>
</dbReference>
<dbReference type="InterPro" id="IPR011453">
    <property type="entry name" value="DUF1559"/>
</dbReference>
<dbReference type="PROSITE" id="PS00409">
    <property type="entry name" value="PROKAR_NTER_METHYL"/>
    <property type="match status" value="1"/>
</dbReference>
<dbReference type="AlphaFoldDB" id="A0A518DDT5"/>
<dbReference type="Pfam" id="PF07963">
    <property type="entry name" value="N_methyl"/>
    <property type="match status" value="1"/>
</dbReference>
<dbReference type="InterPro" id="IPR012902">
    <property type="entry name" value="N_methyl_site"/>
</dbReference>
<dbReference type="RefSeq" id="WP_145286567.1">
    <property type="nucleotide sequence ID" value="NZ_CP036291.1"/>
</dbReference>
<dbReference type="KEGG" id="pnd:Pla175_30330"/>
<keyword evidence="1" id="KW-0812">Transmembrane</keyword>
<accession>A0A518DDT5</accession>
<reference evidence="3 4" key="1">
    <citation type="submission" date="2019-02" db="EMBL/GenBank/DDBJ databases">
        <title>Deep-cultivation of Planctomycetes and their phenomic and genomic characterization uncovers novel biology.</title>
        <authorList>
            <person name="Wiegand S."/>
            <person name="Jogler M."/>
            <person name="Boedeker C."/>
            <person name="Pinto D."/>
            <person name="Vollmers J."/>
            <person name="Rivas-Marin E."/>
            <person name="Kohn T."/>
            <person name="Peeters S.H."/>
            <person name="Heuer A."/>
            <person name="Rast P."/>
            <person name="Oberbeckmann S."/>
            <person name="Bunk B."/>
            <person name="Jeske O."/>
            <person name="Meyerdierks A."/>
            <person name="Storesund J.E."/>
            <person name="Kallscheuer N."/>
            <person name="Luecker S."/>
            <person name="Lage O.M."/>
            <person name="Pohl T."/>
            <person name="Merkel B.J."/>
            <person name="Hornburger P."/>
            <person name="Mueller R.-W."/>
            <person name="Bruemmer F."/>
            <person name="Labrenz M."/>
            <person name="Spormann A.M."/>
            <person name="Op den Camp H."/>
            <person name="Overmann J."/>
            <person name="Amann R."/>
            <person name="Jetten M.S.M."/>
            <person name="Mascher T."/>
            <person name="Medema M.H."/>
            <person name="Devos D.P."/>
            <person name="Kaster A.-K."/>
            <person name="Ovreas L."/>
            <person name="Rohde M."/>
            <person name="Galperin M.Y."/>
            <person name="Jogler C."/>
        </authorList>
    </citation>
    <scope>NUCLEOTIDE SEQUENCE [LARGE SCALE GENOMIC DNA]</scope>
    <source>
        <strain evidence="3 4">Pla175</strain>
    </source>
</reference>
<dbReference type="PANTHER" id="PTHR30093">
    <property type="entry name" value="GENERAL SECRETION PATHWAY PROTEIN G"/>
    <property type="match status" value="1"/>
</dbReference>
<proteinExistence type="predicted"/>
<feature type="domain" description="DUF1559" evidence="2">
    <location>
        <begin position="47"/>
        <end position="325"/>
    </location>
</feature>
<evidence type="ECO:0000256" key="1">
    <source>
        <dbReference type="SAM" id="Phobius"/>
    </source>
</evidence>
<dbReference type="NCBIfam" id="TIGR04294">
    <property type="entry name" value="pre_pil_HX9DG"/>
    <property type="match status" value="1"/>
</dbReference>
<dbReference type="EMBL" id="CP036291">
    <property type="protein sequence ID" value="QDU89640.1"/>
    <property type="molecule type" value="Genomic_DNA"/>
</dbReference>
<keyword evidence="1" id="KW-1133">Transmembrane helix</keyword>
<dbReference type="Gene3D" id="3.30.700.10">
    <property type="entry name" value="Glycoprotein, Type 4 Pilin"/>
    <property type="match status" value="1"/>
</dbReference>
<dbReference type="Pfam" id="PF07596">
    <property type="entry name" value="SBP_bac_10"/>
    <property type="match status" value="1"/>
</dbReference>
<name>A0A518DDT5_9BACT</name>
<gene>
    <name evidence="3" type="primary">xcpT_10</name>
    <name evidence="3" type="ORF">Pla175_30330</name>
</gene>
<dbReference type="InterPro" id="IPR045584">
    <property type="entry name" value="Pilin-like"/>
</dbReference>
<keyword evidence="1" id="KW-0472">Membrane</keyword>
<dbReference type="SUPFAM" id="SSF54523">
    <property type="entry name" value="Pili subunits"/>
    <property type="match status" value="1"/>
</dbReference>
<dbReference type="NCBIfam" id="TIGR02532">
    <property type="entry name" value="IV_pilin_GFxxxE"/>
    <property type="match status" value="1"/>
</dbReference>
<keyword evidence="4" id="KW-1185">Reference proteome</keyword>